<keyword evidence="2" id="KW-1133">Transmembrane helix</keyword>
<dbReference type="EMBL" id="JARIHO010000020">
    <property type="protein sequence ID" value="KAJ7346837.1"/>
    <property type="molecule type" value="Genomic_DNA"/>
</dbReference>
<feature type="region of interest" description="Disordered" evidence="1">
    <location>
        <begin position="1"/>
        <end position="22"/>
    </location>
</feature>
<accession>A0AAD7A101</accession>
<evidence type="ECO:0000313" key="4">
    <source>
        <dbReference type="EMBL" id="KAJ7346837.1"/>
    </source>
</evidence>
<keyword evidence="2" id="KW-0472">Membrane</keyword>
<evidence type="ECO:0000313" key="5">
    <source>
        <dbReference type="Proteomes" id="UP001218218"/>
    </source>
</evidence>
<comment type="caution">
    <text evidence="4">The sequence shown here is derived from an EMBL/GenBank/DDBJ whole genome shotgun (WGS) entry which is preliminary data.</text>
</comment>
<evidence type="ECO:0000259" key="3">
    <source>
        <dbReference type="Pfam" id="PF24016"/>
    </source>
</evidence>
<feature type="domain" description="DUF7330" evidence="3">
    <location>
        <begin position="350"/>
        <end position="470"/>
    </location>
</feature>
<protein>
    <recommendedName>
        <fullName evidence="3">DUF7330 domain-containing protein</fullName>
    </recommendedName>
</protein>
<feature type="non-terminal residue" evidence="4">
    <location>
        <position position="1"/>
    </location>
</feature>
<dbReference type="Pfam" id="PF24016">
    <property type="entry name" value="DUF7330"/>
    <property type="match status" value="1"/>
</dbReference>
<feature type="transmembrane region" description="Helical" evidence="2">
    <location>
        <begin position="75"/>
        <end position="99"/>
    </location>
</feature>
<keyword evidence="2" id="KW-0812">Transmembrane</keyword>
<evidence type="ECO:0000256" key="2">
    <source>
        <dbReference type="SAM" id="Phobius"/>
    </source>
</evidence>
<name>A0AAD7A101_9AGAR</name>
<organism evidence="4 5">
    <name type="scientific">Mycena albidolilacea</name>
    <dbReference type="NCBI Taxonomy" id="1033008"/>
    <lineage>
        <taxon>Eukaryota</taxon>
        <taxon>Fungi</taxon>
        <taxon>Dikarya</taxon>
        <taxon>Basidiomycota</taxon>
        <taxon>Agaricomycotina</taxon>
        <taxon>Agaricomycetes</taxon>
        <taxon>Agaricomycetidae</taxon>
        <taxon>Agaricales</taxon>
        <taxon>Marasmiineae</taxon>
        <taxon>Mycenaceae</taxon>
        <taxon>Mycena</taxon>
    </lineage>
</organism>
<gene>
    <name evidence="4" type="ORF">DFH08DRAFT_1007121</name>
</gene>
<dbReference type="InterPro" id="IPR055754">
    <property type="entry name" value="DUF7330"/>
</dbReference>
<dbReference type="AlphaFoldDB" id="A0AAD7A101"/>
<keyword evidence="5" id="KW-1185">Reference proteome</keyword>
<sequence>MIILDETEQGSSKLAAAPAPPLRLPDPVAGRSSVVLPDYETSQAQVGQQNPRNDSTTSLISFRKPSLPHRFDSRFWRITFFALALYVFLSVVIGIPLIVTRIKFRQAHPPPPPDIASLFLDETDQAALPLAVVGSGAIMAASSTVCDLWDSKRALPGGQFIAIAEHTLPFSEGVFAVRSNATDEVVPRPGGMHNLTVAINSDASEPDVVITVSLTTSSEELRDQAHICFASVPQDLAPTDVQAFDIHLLFPQNSPLTVRPTSLITYLPMFQQTFADLHQISFNNISITGAGLDIICDSLLADQIGVKTSFANLSGKFAARQSLKLDNIQGSINLNATLYNTPSTQLATYLIVDTGNSDIAADVTMVSTEPSQRPKFNVNAQTFNGSLWLNVGHDAATVPAALMLLAQNNQGPVNITVDKKFTGPYDLHTKLASAGIDYSRVLVHSKSAGNTAKWQFLGDSNSTSYTRGWVGTGTRPKVWNPATDGKLTVGSSLKPVSL</sequence>
<proteinExistence type="predicted"/>
<evidence type="ECO:0000256" key="1">
    <source>
        <dbReference type="SAM" id="MobiDB-lite"/>
    </source>
</evidence>
<reference evidence="4" key="1">
    <citation type="submission" date="2023-03" db="EMBL/GenBank/DDBJ databases">
        <title>Massive genome expansion in bonnet fungi (Mycena s.s.) driven by repeated elements and novel gene families across ecological guilds.</title>
        <authorList>
            <consortium name="Lawrence Berkeley National Laboratory"/>
            <person name="Harder C.B."/>
            <person name="Miyauchi S."/>
            <person name="Viragh M."/>
            <person name="Kuo A."/>
            <person name="Thoen E."/>
            <person name="Andreopoulos B."/>
            <person name="Lu D."/>
            <person name="Skrede I."/>
            <person name="Drula E."/>
            <person name="Henrissat B."/>
            <person name="Morin E."/>
            <person name="Kohler A."/>
            <person name="Barry K."/>
            <person name="LaButti K."/>
            <person name="Morin E."/>
            <person name="Salamov A."/>
            <person name="Lipzen A."/>
            <person name="Mereny Z."/>
            <person name="Hegedus B."/>
            <person name="Baldrian P."/>
            <person name="Stursova M."/>
            <person name="Weitz H."/>
            <person name="Taylor A."/>
            <person name="Grigoriev I.V."/>
            <person name="Nagy L.G."/>
            <person name="Martin F."/>
            <person name="Kauserud H."/>
        </authorList>
    </citation>
    <scope>NUCLEOTIDE SEQUENCE</scope>
    <source>
        <strain evidence="4">CBHHK002</strain>
    </source>
</reference>
<dbReference type="Proteomes" id="UP001218218">
    <property type="component" value="Unassembled WGS sequence"/>
</dbReference>